<dbReference type="PANTHER" id="PTHR47481:SF21">
    <property type="entry name" value="BASIC-LEUCINE ZIPPER TRANSCRIPTION FACTOR Q-RELATED"/>
    <property type="match status" value="1"/>
</dbReference>
<gene>
    <name evidence="2" type="primary">RE1_1588</name>
    <name evidence="2" type="ORF">CK203_007804</name>
</gene>
<dbReference type="PANTHER" id="PTHR47481">
    <property type="match status" value="1"/>
</dbReference>
<accession>A0A438K1X6</accession>
<dbReference type="Proteomes" id="UP000288805">
    <property type="component" value="Unassembled WGS sequence"/>
</dbReference>
<organism evidence="2 3">
    <name type="scientific">Vitis vinifera</name>
    <name type="common">Grape</name>
    <dbReference type="NCBI Taxonomy" id="29760"/>
    <lineage>
        <taxon>Eukaryota</taxon>
        <taxon>Viridiplantae</taxon>
        <taxon>Streptophyta</taxon>
        <taxon>Embryophyta</taxon>
        <taxon>Tracheophyta</taxon>
        <taxon>Spermatophyta</taxon>
        <taxon>Magnoliopsida</taxon>
        <taxon>eudicotyledons</taxon>
        <taxon>Gunneridae</taxon>
        <taxon>Pentapetalae</taxon>
        <taxon>rosids</taxon>
        <taxon>Vitales</taxon>
        <taxon>Vitaceae</taxon>
        <taxon>Viteae</taxon>
        <taxon>Vitis</taxon>
    </lineage>
</organism>
<proteinExistence type="predicted"/>
<dbReference type="EMBL" id="QGNW01000019">
    <property type="protein sequence ID" value="RVX15222.1"/>
    <property type="molecule type" value="Genomic_DNA"/>
</dbReference>
<reference evidence="2 3" key="1">
    <citation type="journal article" date="2018" name="PLoS Genet.">
        <title>Population sequencing reveals clonal diversity and ancestral inbreeding in the grapevine cultivar Chardonnay.</title>
        <authorList>
            <person name="Roach M.J."/>
            <person name="Johnson D.L."/>
            <person name="Bohlmann J."/>
            <person name="van Vuuren H.J."/>
            <person name="Jones S.J."/>
            <person name="Pretorius I.S."/>
            <person name="Schmidt S.A."/>
            <person name="Borneman A.R."/>
        </authorList>
    </citation>
    <scope>NUCLEOTIDE SEQUENCE [LARGE SCALE GENOMIC DNA]</scope>
    <source>
        <strain evidence="3">cv. Chardonnay</strain>
        <tissue evidence="2">Leaf</tissue>
    </source>
</reference>
<comment type="caution">
    <text evidence="2">The sequence shown here is derived from an EMBL/GenBank/DDBJ whole genome shotgun (WGS) entry which is preliminary data.</text>
</comment>
<feature type="compositionally biased region" description="Polar residues" evidence="1">
    <location>
        <begin position="114"/>
        <end position="129"/>
    </location>
</feature>
<name>A0A438K1X6_VITVI</name>
<evidence type="ECO:0000256" key="1">
    <source>
        <dbReference type="SAM" id="MobiDB-lite"/>
    </source>
</evidence>
<dbReference type="Pfam" id="PF14223">
    <property type="entry name" value="Retrotran_gag_2"/>
    <property type="match status" value="1"/>
</dbReference>
<sequence length="312" mass="34873">MLSLRNILMKTTKGSQSIDEYMQTVKIITDDLALMGYPLSEDDIILHVLNGLGNDFKEISVVIQAKDSPVTFEELHDKLQDQESLLKQDDTSRETPPITAQFHHKFSNHKGNSEKSGNQKFSNQGNHHPQQHFNSLQYSWCPNNGTNQRRIICQLCDKTGHIVKVCRSQPPPHFSPQANYMARDQANDSDTWIVDSGAYHHITSDLQILSLHSDYGGNEDIMIGDGNGIPITHDLSMWASLVQGRNKGNVYEWPTSSTAFTTKPHAFLTNKPTMKSQHCSFGHPSSQVLTKLVSTQALLVSAPHILSSHCDS</sequence>
<evidence type="ECO:0000313" key="3">
    <source>
        <dbReference type="Proteomes" id="UP000288805"/>
    </source>
</evidence>
<protein>
    <submittedName>
        <fullName evidence="2">Retrovirus-related Pol polyprotein from transposon RE1</fullName>
    </submittedName>
</protein>
<feature type="region of interest" description="Disordered" evidence="1">
    <location>
        <begin position="107"/>
        <end position="129"/>
    </location>
</feature>
<evidence type="ECO:0000313" key="2">
    <source>
        <dbReference type="EMBL" id="RVX15222.1"/>
    </source>
</evidence>
<dbReference type="AlphaFoldDB" id="A0A438K1X6"/>